<proteinExistence type="predicted"/>
<keyword evidence="3 4" id="KW-0472">Membrane</keyword>
<feature type="transmembrane region" description="Helical" evidence="4">
    <location>
        <begin position="222"/>
        <end position="243"/>
    </location>
</feature>
<keyword evidence="2 4" id="KW-1133">Transmembrane helix</keyword>
<evidence type="ECO:0000259" key="5">
    <source>
        <dbReference type="PROSITE" id="PS50850"/>
    </source>
</evidence>
<feature type="transmembrane region" description="Helical" evidence="4">
    <location>
        <begin position="16"/>
        <end position="35"/>
    </location>
</feature>
<feature type="transmembrane region" description="Helical" evidence="4">
    <location>
        <begin position="83"/>
        <end position="100"/>
    </location>
</feature>
<reference evidence="6" key="1">
    <citation type="journal article" date="2017" name="Appl. Environ. Microbiol.">
        <title>Microdiversification of a pelagic Polynucleobacter species is mainly driven by acquisition of genomic islands from a partially interspecific gene pool.</title>
        <authorList>
            <person name="Hoetzinger M."/>
            <person name="Hahn M.W."/>
            <person name="Jezberova J."/>
            <person name="Schmidt J."/>
            <person name="Koll U."/>
        </authorList>
    </citation>
    <scope>NUCLEOTIDE SEQUENCE</scope>
    <source>
        <strain evidence="6">MWH-RechtKol4</strain>
    </source>
</reference>
<evidence type="ECO:0000256" key="3">
    <source>
        <dbReference type="ARBA" id="ARBA00023136"/>
    </source>
</evidence>
<dbReference type="CDD" id="cd17324">
    <property type="entry name" value="MFS_NepI_like"/>
    <property type="match status" value="1"/>
</dbReference>
<feature type="transmembrane region" description="Helical" evidence="4">
    <location>
        <begin position="308"/>
        <end position="328"/>
    </location>
</feature>
<dbReference type="EMBL" id="CP015017">
    <property type="protein sequence ID" value="APC01423.1"/>
    <property type="molecule type" value="Genomic_DNA"/>
</dbReference>
<feature type="transmembrane region" description="Helical" evidence="4">
    <location>
        <begin position="141"/>
        <end position="159"/>
    </location>
</feature>
<dbReference type="PANTHER" id="PTHR42910:SF1">
    <property type="entry name" value="MAJOR FACILITATOR SUPERFAMILY (MFS) PROFILE DOMAIN-CONTAINING PROTEIN"/>
    <property type="match status" value="1"/>
</dbReference>
<organism evidence="6 7">
    <name type="scientific">Polynucleobacter asymbioticus</name>
    <dbReference type="NCBI Taxonomy" id="576611"/>
    <lineage>
        <taxon>Bacteria</taxon>
        <taxon>Pseudomonadati</taxon>
        <taxon>Pseudomonadota</taxon>
        <taxon>Betaproteobacteria</taxon>
        <taxon>Burkholderiales</taxon>
        <taxon>Burkholderiaceae</taxon>
        <taxon>Polynucleobacter</taxon>
    </lineage>
</organism>
<dbReference type="Gene3D" id="1.20.1250.20">
    <property type="entry name" value="MFS general substrate transporter like domains"/>
    <property type="match status" value="1"/>
</dbReference>
<gene>
    <name evidence="6" type="ORF">AOC25_07250</name>
</gene>
<dbReference type="Proteomes" id="UP000182060">
    <property type="component" value="Chromosome"/>
</dbReference>
<dbReference type="PANTHER" id="PTHR42910">
    <property type="entry name" value="TRANSPORTER SCO4007-RELATED"/>
    <property type="match status" value="1"/>
</dbReference>
<evidence type="ECO:0000256" key="2">
    <source>
        <dbReference type="ARBA" id="ARBA00022989"/>
    </source>
</evidence>
<dbReference type="InterPro" id="IPR036259">
    <property type="entry name" value="MFS_trans_sf"/>
</dbReference>
<keyword evidence="1 4" id="KW-0812">Transmembrane</keyword>
<evidence type="ECO:0000256" key="1">
    <source>
        <dbReference type="ARBA" id="ARBA00022692"/>
    </source>
</evidence>
<feature type="transmembrane region" description="Helical" evidence="4">
    <location>
        <begin position="255"/>
        <end position="276"/>
    </location>
</feature>
<dbReference type="AlphaFoldDB" id="A0AAC9NIJ4"/>
<feature type="transmembrane region" description="Helical" evidence="4">
    <location>
        <begin position="106"/>
        <end position="129"/>
    </location>
</feature>
<feature type="transmembrane region" description="Helical" evidence="4">
    <location>
        <begin position="50"/>
        <end position="71"/>
    </location>
</feature>
<dbReference type="PROSITE" id="PS50850">
    <property type="entry name" value="MFS"/>
    <property type="match status" value="1"/>
</dbReference>
<protein>
    <submittedName>
        <fullName evidence="6">MFS transporter</fullName>
    </submittedName>
</protein>
<evidence type="ECO:0000313" key="7">
    <source>
        <dbReference type="Proteomes" id="UP000182060"/>
    </source>
</evidence>
<evidence type="ECO:0000256" key="4">
    <source>
        <dbReference type="SAM" id="Phobius"/>
    </source>
</evidence>
<sequence>MNPIPPADPQNSMPRWMVFLFACACGLMVANLYYAQPLISLIALEVGLDASAASLIVTLTQLGYCTGLMLLVPLGDLLENRKLVVLTICGAIIALLMATLSQTATWFLISACLIGIGSVAVQMLLPIAANMTPEKKRGSTIGSIMSGLLLGIMLARPIASLVADSFGWRTVFGASAILLMVFAIILWILLPIRKPQSKVSYFSLIGSLWMLLRDTPVLRRRALYQASLFASFTLFWTITPILLSAPPFNLTQQEIAFFAFAGAVGVLAAPIAGRLADRGYTKITTLFSLAIGSGAFLLALLAGNSGSLALLVVSAILLDLGVQSNVVLGQRTIYLLGAEVRSRLNALYMAIFFAGGAIGSGIASVAYIYGGWSLVAWLGFAFPALGLIFFLTE</sequence>
<name>A0AAC9NIJ4_9BURK</name>
<accession>A0AAC9NIJ4</accession>
<feature type="transmembrane region" description="Helical" evidence="4">
    <location>
        <begin position="374"/>
        <end position="392"/>
    </location>
</feature>
<evidence type="ECO:0000313" key="6">
    <source>
        <dbReference type="EMBL" id="APC01423.1"/>
    </source>
</evidence>
<dbReference type="InterPro" id="IPR011701">
    <property type="entry name" value="MFS"/>
</dbReference>
<dbReference type="InterPro" id="IPR020846">
    <property type="entry name" value="MFS_dom"/>
</dbReference>
<feature type="transmembrane region" description="Helical" evidence="4">
    <location>
        <begin position="283"/>
        <end position="302"/>
    </location>
</feature>
<dbReference type="RefSeq" id="WP_071539429.1">
    <property type="nucleotide sequence ID" value="NZ_CP015016.1"/>
</dbReference>
<feature type="domain" description="Major facilitator superfamily (MFS) profile" evidence="5">
    <location>
        <begin position="17"/>
        <end position="393"/>
    </location>
</feature>
<dbReference type="SUPFAM" id="SSF103473">
    <property type="entry name" value="MFS general substrate transporter"/>
    <property type="match status" value="1"/>
</dbReference>
<feature type="transmembrane region" description="Helical" evidence="4">
    <location>
        <begin position="348"/>
        <end position="368"/>
    </location>
</feature>
<dbReference type="GO" id="GO:0022857">
    <property type="term" value="F:transmembrane transporter activity"/>
    <property type="evidence" value="ECO:0007669"/>
    <property type="project" value="InterPro"/>
</dbReference>
<dbReference type="Pfam" id="PF07690">
    <property type="entry name" value="MFS_1"/>
    <property type="match status" value="1"/>
</dbReference>
<feature type="transmembrane region" description="Helical" evidence="4">
    <location>
        <begin position="171"/>
        <end position="190"/>
    </location>
</feature>